<protein>
    <submittedName>
        <fullName evidence="3">2-C-methyl-D-erythritol 4-phosphate cytidylyltransferase</fullName>
        <ecNumber evidence="3">2.7.7.60</ecNumber>
    </submittedName>
</protein>
<dbReference type="InterPro" id="IPR050088">
    <property type="entry name" value="IspD/TarI_cytidylyltransf_bact"/>
</dbReference>
<dbReference type="AlphaFoldDB" id="A0A7V3ZUY2"/>
<comment type="caution">
    <text evidence="3">The sequence shown here is derived from an EMBL/GenBank/DDBJ whole genome shotgun (WGS) entry which is preliminary data.</text>
</comment>
<keyword evidence="1 3" id="KW-0808">Transferase</keyword>
<accession>A0A7V3ZUY2</accession>
<dbReference type="Gene3D" id="3.90.550.10">
    <property type="entry name" value="Spore Coat Polysaccharide Biosynthesis Protein SpsA, Chain A"/>
    <property type="match status" value="1"/>
</dbReference>
<evidence type="ECO:0000313" key="3">
    <source>
        <dbReference type="EMBL" id="HGK63552.1"/>
    </source>
</evidence>
<dbReference type="EMBL" id="DTDR01000082">
    <property type="protein sequence ID" value="HGK63552.1"/>
    <property type="molecule type" value="Genomic_DNA"/>
</dbReference>
<dbReference type="Pfam" id="PF01128">
    <property type="entry name" value="IspD"/>
    <property type="match status" value="1"/>
</dbReference>
<dbReference type="InterPro" id="IPR034683">
    <property type="entry name" value="IspD/TarI"/>
</dbReference>
<evidence type="ECO:0000256" key="2">
    <source>
        <dbReference type="ARBA" id="ARBA00022695"/>
    </source>
</evidence>
<dbReference type="EC" id="2.7.7.60" evidence="3"/>
<dbReference type="GO" id="GO:0050518">
    <property type="term" value="F:2-C-methyl-D-erythritol 4-phosphate cytidylyltransferase activity"/>
    <property type="evidence" value="ECO:0007669"/>
    <property type="project" value="UniProtKB-EC"/>
</dbReference>
<dbReference type="InterPro" id="IPR029044">
    <property type="entry name" value="Nucleotide-diphossugar_trans"/>
</dbReference>
<proteinExistence type="predicted"/>
<keyword evidence="2 3" id="KW-0548">Nucleotidyltransferase</keyword>
<dbReference type="NCBIfam" id="TIGR00453">
    <property type="entry name" value="ispD"/>
    <property type="match status" value="1"/>
</dbReference>
<name>A0A7V3ZUY2_UNCW3</name>
<dbReference type="InterPro" id="IPR001228">
    <property type="entry name" value="IspD"/>
</dbReference>
<dbReference type="SUPFAM" id="SSF53448">
    <property type="entry name" value="Nucleotide-diphospho-sugar transferases"/>
    <property type="match status" value="1"/>
</dbReference>
<sequence>MRNYGIILAAGQGKRFGGLKQFFLINNIPLFIYSTIPFQQSNCNEIFIVTLKNKKKEVWQWVKTFSLSKVKKIISGGKERYHSVMNALKFLPSKGYVAIHDASRPLITSNFINQGFNLVKKYKAVVFGVPSEDTLKLVCGNEVITTLERENIYRIQTPQFFDIQLLKKAYRLVNRYKWQGPDDATFLEKAGFKVYFFKGDKKNIKITTPEDLRLIKNWLKK</sequence>
<gene>
    <name evidence="3" type="primary">ispD</name>
    <name evidence="3" type="ORF">ENU74_03035</name>
</gene>
<dbReference type="CDD" id="cd02516">
    <property type="entry name" value="CDP-ME_synthetase"/>
    <property type="match status" value="1"/>
</dbReference>
<dbReference type="GO" id="GO:0008299">
    <property type="term" value="P:isoprenoid biosynthetic process"/>
    <property type="evidence" value="ECO:0007669"/>
    <property type="project" value="InterPro"/>
</dbReference>
<dbReference type="FunFam" id="3.90.550.10:FF:000003">
    <property type="entry name" value="2-C-methyl-D-erythritol 4-phosphate cytidylyltransferase"/>
    <property type="match status" value="1"/>
</dbReference>
<reference evidence="3" key="1">
    <citation type="journal article" date="2020" name="mSystems">
        <title>Genome- and Community-Level Interaction Insights into Carbon Utilization and Element Cycling Functions of Hydrothermarchaeota in Hydrothermal Sediment.</title>
        <authorList>
            <person name="Zhou Z."/>
            <person name="Liu Y."/>
            <person name="Xu W."/>
            <person name="Pan J."/>
            <person name="Luo Z.H."/>
            <person name="Li M."/>
        </authorList>
    </citation>
    <scope>NUCLEOTIDE SEQUENCE [LARGE SCALE GENOMIC DNA]</scope>
    <source>
        <strain evidence="3">SpSt-697</strain>
    </source>
</reference>
<organism evidence="3">
    <name type="scientific">candidate division WOR-3 bacterium</name>
    <dbReference type="NCBI Taxonomy" id="2052148"/>
    <lineage>
        <taxon>Bacteria</taxon>
        <taxon>Bacteria division WOR-3</taxon>
    </lineage>
</organism>
<evidence type="ECO:0000256" key="1">
    <source>
        <dbReference type="ARBA" id="ARBA00022679"/>
    </source>
</evidence>
<dbReference type="PANTHER" id="PTHR32125:SF4">
    <property type="entry name" value="2-C-METHYL-D-ERYTHRITOL 4-PHOSPHATE CYTIDYLYLTRANSFERASE, CHLOROPLASTIC"/>
    <property type="match status" value="1"/>
</dbReference>
<dbReference type="PANTHER" id="PTHR32125">
    <property type="entry name" value="2-C-METHYL-D-ERYTHRITOL 4-PHOSPHATE CYTIDYLYLTRANSFERASE, CHLOROPLASTIC"/>
    <property type="match status" value="1"/>
</dbReference>